<evidence type="ECO:0000313" key="1">
    <source>
        <dbReference type="EMBL" id="MFL0269289.1"/>
    </source>
</evidence>
<dbReference type="PANTHER" id="PTHR18901:SF38">
    <property type="entry name" value="PSEUDOURIDINE-5'-PHOSPHATASE"/>
    <property type="match status" value="1"/>
</dbReference>
<name>A0ABW8TUB2_9CLOT</name>
<proteinExistence type="predicted"/>
<keyword evidence="1" id="KW-0378">Hydrolase</keyword>
<dbReference type="Gene3D" id="3.40.50.1000">
    <property type="entry name" value="HAD superfamily/HAD-like"/>
    <property type="match status" value="1"/>
</dbReference>
<dbReference type="GO" id="GO:0016787">
    <property type="term" value="F:hydrolase activity"/>
    <property type="evidence" value="ECO:0007669"/>
    <property type="project" value="UniProtKB-KW"/>
</dbReference>
<dbReference type="NCBIfam" id="TIGR01509">
    <property type="entry name" value="HAD-SF-IA-v3"/>
    <property type="match status" value="1"/>
</dbReference>
<evidence type="ECO:0000313" key="2">
    <source>
        <dbReference type="Proteomes" id="UP001623661"/>
    </source>
</evidence>
<keyword evidence="2" id="KW-1185">Reference proteome</keyword>
<dbReference type="CDD" id="cd07505">
    <property type="entry name" value="HAD_BPGM-like"/>
    <property type="match status" value="1"/>
</dbReference>
<dbReference type="Pfam" id="PF13419">
    <property type="entry name" value="HAD_2"/>
    <property type="match status" value="1"/>
</dbReference>
<dbReference type="SUPFAM" id="SSF56784">
    <property type="entry name" value="HAD-like"/>
    <property type="match status" value="1"/>
</dbReference>
<dbReference type="SFLD" id="SFLDG01135">
    <property type="entry name" value="C1.5.6:_HAD__Beta-PGM__Phospha"/>
    <property type="match status" value="1"/>
</dbReference>
<sequence>MKDKVKFELIIFDMDGLMFDTEKISFVSWKDAAARYGYQIDDLIFRKTIGANLTSTKDIYLKYFGSKFPIEEIISERVRITEEIIRLNGVPIKKGLYDLLDYLNQSNIKKAVATSTSRNRALNLLKLAGIDKRFDYVLCGDEIEKSKPDPEIFLKVSDKLGYSPDQCLVLEDSEAGIEAAYKAGMFPIMIPDMKEPSELTQKLIFRKMYNLLDVKCFLEEFFSTSSIA</sequence>
<dbReference type="NCBIfam" id="TIGR01549">
    <property type="entry name" value="HAD-SF-IA-v1"/>
    <property type="match status" value="1"/>
</dbReference>
<dbReference type="InterPro" id="IPR036412">
    <property type="entry name" value="HAD-like_sf"/>
</dbReference>
<organism evidence="1 2">
    <name type="scientific">Candidatus Clostridium radicumherbarum</name>
    <dbReference type="NCBI Taxonomy" id="3381662"/>
    <lineage>
        <taxon>Bacteria</taxon>
        <taxon>Bacillati</taxon>
        <taxon>Bacillota</taxon>
        <taxon>Clostridia</taxon>
        <taxon>Eubacteriales</taxon>
        <taxon>Clostridiaceae</taxon>
        <taxon>Clostridium</taxon>
    </lineage>
</organism>
<dbReference type="Gene3D" id="1.10.150.240">
    <property type="entry name" value="Putative phosphatase, domain 2"/>
    <property type="match status" value="1"/>
</dbReference>
<dbReference type="InterPro" id="IPR006439">
    <property type="entry name" value="HAD-SF_hydro_IA"/>
</dbReference>
<protein>
    <submittedName>
        <fullName evidence="1">HAD family hydrolase</fullName>
    </submittedName>
</protein>
<dbReference type="InterPro" id="IPR023214">
    <property type="entry name" value="HAD_sf"/>
</dbReference>
<gene>
    <name evidence="1" type="ORF">ACJDUH_14465</name>
</gene>
<reference evidence="1 2" key="1">
    <citation type="submission" date="2024-11" db="EMBL/GenBank/DDBJ databases">
        <authorList>
            <person name="Heng Y.C."/>
            <person name="Lim A.C.H."/>
            <person name="Lee J.K.Y."/>
            <person name="Kittelmann S."/>
        </authorList>
    </citation>
    <scope>NUCLEOTIDE SEQUENCE [LARGE SCALE GENOMIC DNA]</scope>
    <source>
        <strain evidence="1 2">WILCCON 0202</strain>
    </source>
</reference>
<dbReference type="Proteomes" id="UP001623661">
    <property type="component" value="Unassembled WGS sequence"/>
</dbReference>
<dbReference type="PANTHER" id="PTHR18901">
    <property type="entry name" value="2-DEOXYGLUCOSE-6-PHOSPHATE PHOSPHATASE 2"/>
    <property type="match status" value="1"/>
</dbReference>
<dbReference type="SFLD" id="SFLDS00003">
    <property type="entry name" value="Haloacid_Dehalogenase"/>
    <property type="match status" value="1"/>
</dbReference>
<dbReference type="InterPro" id="IPR023198">
    <property type="entry name" value="PGP-like_dom2"/>
</dbReference>
<accession>A0ABW8TUB2</accession>
<comment type="caution">
    <text evidence="1">The sequence shown here is derived from an EMBL/GenBank/DDBJ whole genome shotgun (WGS) entry which is preliminary data.</text>
</comment>
<dbReference type="PRINTS" id="PR00413">
    <property type="entry name" value="HADHALOGNASE"/>
</dbReference>
<dbReference type="EMBL" id="JBJHZY010000003">
    <property type="protein sequence ID" value="MFL0269289.1"/>
    <property type="molecule type" value="Genomic_DNA"/>
</dbReference>
<dbReference type="SFLD" id="SFLDG01129">
    <property type="entry name" value="C1.5:_HAD__Beta-PGM__Phosphata"/>
    <property type="match status" value="1"/>
</dbReference>
<dbReference type="RefSeq" id="WP_406765917.1">
    <property type="nucleotide sequence ID" value="NZ_JBJHZY010000003.1"/>
</dbReference>
<dbReference type="InterPro" id="IPR041492">
    <property type="entry name" value="HAD_2"/>
</dbReference>